<name>A0ACC6Q7S7_9ACTN</name>
<protein>
    <submittedName>
        <fullName evidence="1">Sugar ABC transporter permease</fullName>
    </submittedName>
</protein>
<keyword evidence="2" id="KW-1185">Reference proteome</keyword>
<evidence type="ECO:0000313" key="1">
    <source>
        <dbReference type="EMBL" id="MEJ8639676.1"/>
    </source>
</evidence>
<comment type="caution">
    <text evidence="1">The sequence shown here is derived from an EMBL/GenBank/DDBJ whole genome shotgun (WGS) entry which is preliminary data.</text>
</comment>
<accession>A0ACC6Q7S7</accession>
<gene>
    <name evidence="1" type="ORF">WKI67_40710</name>
</gene>
<sequence>MTFATASAVDSEQSERTGRTPARTGRTPARAGTGVGRPGFAWAAPAAVFFGLFAIVPLGMLVVLSFASWNGLGEPEFAGLDNWSKLLDDPVMLESLWLSVLLTLLGVVVQTPVSILLGVWAAGRQRNRAVLAAIYFVPLLLSITAVSVLWRAVLDPNFGVPSQAEWLFGDGNLLGKQATAIGVLVFVATWQFTPLHTLIYQGAARAIPQVLYQAAEIDGAGRVRQFIHITLPQLRNSIITSVILMVVGGLTTFDTVLILTQGGPGTDTTISAYYMYQKAFKSFDFGTGAAIALLLVVVATVISLIMVRLSGYDKMRSTQEGV</sequence>
<dbReference type="EMBL" id="JBBKAJ010000022">
    <property type="protein sequence ID" value="MEJ8639676.1"/>
    <property type="molecule type" value="Genomic_DNA"/>
</dbReference>
<reference evidence="1" key="1">
    <citation type="submission" date="2024-03" db="EMBL/GenBank/DDBJ databases">
        <title>Novel Streptomyces species of biotechnological and ecological value are a feature of Machair soil.</title>
        <authorList>
            <person name="Prole J.R."/>
            <person name="Goodfellow M."/>
            <person name="Allenby N."/>
            <person name="Ward A.C."/>
        </authorList>
    </citation>
    <scope>NUCLEOTIDE SEQUENCE</scope>
    <source>
        <strain evidence="1">MS2.AVA.5</strain>
    </source>
</reference>
<organism evidence="1 2">
    <name type="scientific">Streptomyces achmelvichensis</name>
    <dbReference type="NCBI Taxonomy" id="3134111"/>
    <lineage>
        <taxon>Bacteria</taxon>
        <taxon>Bacillati</taxon>
        <taxon>Actinomycetota</taxon>
        <taxon>Actinomycetes</taxon>
        <taxon>Kitasatosporales</taxon>
        <taxon>Streptomycetaceae</taxon>
        <taxon>Streptomyces</taxon>
    </lineage>
</organism>
<evidence type="ECO:0000313" key="2">
    <source>
        <dbReference type="Proteomes" id="UP001377168"/>
    </source>
</evidence>
<proteinExistence type="predicted"/>
<dbReference type="Proteomes" id="UP001377168">
    <property type="component" value="Unassembled WGS sequence"/>
</dbReference>